<evidence type="ECO:0000313" key="3">
    <source>
        <dbReference type="Proteomes" id="UP001152561"/>
    </source>
</evidence>
<dbReference type="EMBL" id="JAJAGQ010000014">
    <property type="protein sequence ID" value="KAJ8544016.1"/>
    <property type="molecule type" value="Genomic_DNA"/>
</dbReference>
<gene>
    <name evidence="2" type="ORF">K7X08_025634</name>
</gene>
<keyword evidence="3" id="KW-1185">Reference proteome</keyword>
<dbReference type="AlphaFoldDB" id="A0A9Q1LWM8"/>
<protein>
    <submittedName>
        <fullName evidence="2">Uncharacterized protein</fullName>
    </submittedName>
</protein>
<organism evidence="2 3">
    <name type="scientific">Anisodus acutangulus</name>
    <dbReference type="NCBI Taxonomy" id="402998"/>
    <lineage>
        <taxon>Eukaryota</taxon>
        <taxon>Viridiplantae</taxon>
        <taxon>Streptophyta</taxon>
        <taxon>Embryophyta</taxon>
        <taxon>Tracheophyta</taxon>
        <taxon>Spermatophyta</taxon>
        <taxon>Magnoliopsida</taxon>
        <taxon>eudicotyledons</taxon>
        <taxon>Gunneridae</taxon>
        <taxon>Pentapetalae</taxon>
        <taxon>asterids</taxon>
        <taxon>lamiids</taxon>
        <taxon>Solanales</taxon>
        <taxon>Solanaceae</taxon>
        <taxon>Solanoideae</taxon>
        <taxon>Hyoscyameae</taxon>
        <taxon>Anisodus</taxon>
    </lineage>
</organism>
<feature type="region of interest" description="Disordered" evidence="1">
    <location>
        <begin position="1"/>
        <end position="22"/>
    </location>
</feature>
<dbReference type="OrthoDB" id="1303170at2759"/>
<comment type="caution">
    <text evidence="2">The sequence shown here is derived from an EMBL/GenBank/DDBJ whole genome shotgun (WGS) entry which is preliminary data.</text>
</comment>
<evidence type="ECO:0000313" key="2">
    <source>
        <dbReference type="EMBL" id="KAJ8544016.1"/>
    </source>
</evidence>
<name>A0A9Q1LWM8_9SOLA</name>
<dbReference type="Proteomes" id="UP001152561">
    <property type="component" value="Unassembled WGS sequence"/>
</dbReference>
<accession>A0A9Q1LWM8</accession>
<reference evidence="3" key="1">
    <citation type="journal article" date="2023" name="Proc. Natl. Acad. Sci. U.S.A.">
        <title>Genomic and structural basis for evolution of tropane alkaloid biosynthesis.</title>
        <authorList>
            <person name="Wanga Y.-J."/>
            <person name="Taina T."/>
            <person name="Yua J.-Y."/>
            <person name="Lia J."/>
            <person name="Xua B."/>
            <person name="Chenc J."/>
            <person name="D'Auriad J.C."/>
            <person name="Huanga J.-P."/>
            <person name="Huanga S.-X."/>
        </authorList>
    </citation>
    <scope>NUCLEOTIDE SEQUENCE [LARGE SCALE GENOMIC DNA]</scope>
    <source>
        <strain evidence="3">cv. KIB-2019</strain>
    </source>
</reference>
<sequence length="80" mass="8996">MLRSKSRSGPNDLRQKSHSSRFSRTLSATKLCRGDALGCQIDSNALVSLERKKPSKVDNLFEEVTVQAVKTVSYRNTRIQ</sequence>
<evidence type="ECO:0000256" key="1">
    <source>
        <dbReference type="SAM" id="MobiDB-lite"/>
    </source>
</evidence>
<proteinExistence type="predicted"/>